<sequence length="238" mass="26210">MIARDTGSSRRFTGGHRAWPSDRGDSIVGKVSAPTPVRRRPLDTTRQSTRRRHLVDATERVLRRQGVTRANVRAVAAEAEVSPGAVLYYFPTFDELMLTAVESVLDRFHTEREALLDGTTGHWERIEMLIEAGIPDDAGPEIRVLYESVAFLQEKPQYKPIHRSVVERQVSLYRGTIAAGVEDGAFSPAQPVDAIARNIVALEDAYDLYPLIGVEHAASMYRANAVGYAALALGVDPA</sequence>
<gene>
    <name evidence="7" type="ORF">D9V30_00940</name>
</gene>
<keyword evidence="2 4" id="KW-0238">DNA-binding</keyword>
<keyword evidence="1" id="KW-0805">Transcription regulation</keyword>
<dbReference type="Proteomes" id="UP000275395">
    <property type="component" value="Unassembled WGS sequence"/>
</dbReference>
<comment type="caution">
    <text evidence="7">The sequence shown here is derived from an EMBL/GenBank/DDBJ whole genome shotgun (WGS) entry which is preliminary data.</text>
</comment>
<dbReference type="InterPro" id="IPR036271">
    <property type="entry name" value="Tet_transcr_reg_TetR-rel_C_sf"/>
</dbReference>
<evidence type="ECO:0000256" key="1">
    <source>
        <dbReference type="ARBA" id="ARBA00023015"/>
    </source>
</evidence>
<evidence type="ECO:0000256" key="4">
    <source>
        <dbReference type="PROSITE-ProRule" id="PRU00335"/>
    </source>
</evidence>
<organism evidence="7 8">
    <name type="scientific">Mycetocola reblochoni</name>
    <dbReference type="NCBI Taxonomy" id="331618"/>
    <lineage>
        <taxon>Bacteria</taxon>
        <taxon>Bacillati</taxon>
        <taxon>Actinomycetota</taxon>
        <taxon>Actinomycetes</taxon>
        <taxon>Micrococcales</taxon>
        <taxon>Microbacteriaceae</taxon>
        <taxon>Mycetocola</taxon>
    </lineage>
</organism>
<feature type="region of interest" description="Disordered" evidence="5">
    <location>
        <begin position="1"/>
        <end position="53"/>
    </location>
</feature>
<evidence type="ECO:0000256" key="3">
    <source>
        <dbReference type="ARBA" id="ARBA00023163"/>
    </source>
</evidence>
<evidence type="ECO:0000256" key="2">
    <source>
        <dbReference type="ARBA" id="ARBA00023125"/>
    </source>
</evidence>
<dbReference type="SUPFAM" id="SSF46689">
    <property type="entry name" value="Homeodomain-like"/>
    <property type="match status" value="1"/>
</dbReference>
<dbReference type="InterPro" id="IPR050109">
    <property type="entry name" value="HTH-type_TetR-like_transc_reg"/>
</dbReference>
<feature type="domain" description="HTH tetR-type" evidence="6">
    <location>
        <begin position="48"/>
        <end position="108"/>
    </location>
</feature>
<protein>
    <submittedName>
        <fullName evidence="7">TetR/AcrR family transcriptional regulator</fullName>
    </submittedName>
</protein>
<dbReference type="PROSITE" id="PS50977">
    <property type="entry name" value="HTH_TETR_2"/>
    <property type="match status" value="1"/>
</dbReference>
<dbReference type="InterPro" id="IPR009057">
    <property type="entry name" value="Homeodomain-like_sf"/>
</dbReference>
<accession>A0A3L6ZW06</accession>
<dbReference type="PANTHER" id="PTHR30055:SF234">
    <property type="entry name" value="HTH-TYPE TRANSCRIPTIONAL REGULATOR BETI"/>
    <property type="match status" value="1"/>
</dbReference>
<dbReference type="AlphaFoldDB" id="A0A3L6ZW06"/>
<proteinExistence type="predicted"/>
<dbReference type="EMBL" id="RCUW01000001">
    <property type="protein sequence ID" value="RLP71272.1"/>
    <property type="molecule type" value="Genomic_DNA"/>
</dbReference>
<reference evidence="7 8" key="1">
    <citation type="submission" date="2018-10" db="EMBL/GenBank/DDBJ databases">
        <authorList>
            <person name="Li J."/>
        </authorList>
    </citation>
    <scope>NUCLEOTIDE SEQUENCE [LARGE SCALE GENOMIC DNA]</scope>
    <source>
        <strain evidence="7 8">JCM 30549</strain>
    </source>
</reference>
<dbReference type="GO" id="GO:0003700">
    <property type="term" value="F:DNA-binding transcription factor activity"/>
    <property type="evidence" value="ECO:0007669"/>
    <property type="project" value="TreeGrafter"/>
</dbReference>
<dbReference type="InterPro" id="IPR001647">
    <property type="entry name" value="HTH_TetR"/>
</dbReference>
<evidence type="ECO:0000256" key="5">
    <source>
        <dbReference type="SAM" id="MobiDB-lite"/>
    </source>
</evidence>
<dbReference type="GO" id="GO:0000976">
    <property type="term" value="F:transcription cis-regulatory region binding"/>
    <property type="evidence" value="ECO:0007669"/>
    <property type="project" value="TreeGrafter"/>
</dbReference>
<name>A0A3L6ZW06_9MICO</name>
<evidence type="ECO:0000313" key="8">
    <source>
        <dbReference type="Proteomes" id="UP000275395"/>
    </source>
</evidence>
<dbReference type="PANTHER" id="PTHR30055">
    <property type="entry name" value="HTH-TYPE TRANSCRIPTIONAL REGULATOR RUTR"/>
    <property type="match status" value="1"/>
</dbReference>
<keyword evidence="3" id="KW-0804">Transcription</keyword>
<evidence type="ECO:0000259" key="6">
    <source>
        <dbReference type="PROSITE" id="PS50977"/>
    </source>
</evidence>
<dbReference type="Gene3D" id="1.10.357.10">
    <property type="entry name" value="Tetracycline Repressor, domain 2"/>
    <property type="match status" value="1"/>
</dbReference>
<evidence type="ECO:0000313" key="7">
    <source>
        <dbReference type="EMBL" id="RLP71272.1"/>
    </source>
</evidence>
<dbReference type="SUPFAM" id="SSF48498">
    <property type="entry name" value="Tetracyclin repressor-like, C-terminal domain"/>
    <property type="match status" value="1"/>
</dbReference>
<feature type="DNA-binding region" description="H-T-H motif" evidence="4">
    <location>
        <begin position="71"/>
        <end position="90"/>
    </location>
</feature>
<dbReference type="Pfam" id="PF00440">
    <property type="entry name" value="TetR_N"/>
    <property type="match status" value="1"/>
</dbReference>